<sequence>MRVIRRGSGCECLEQVQGGMSSCGLNGHSCALRNDVEKATVRKRCTRVQRLVEYREARVDGAMSGVWRRGSIHQVDKTCLPGCQPCGRNHGTAPAPAQAFIISKEAGALVEQGPCRSDECQGGHTRNGYSENCSERLGASVEGIATGTRRLAGCSSGVHRGGAEISPPPAIASPAPVPCREQPVCVRQQPRRALSSSSVWRIQLRARAWCVDWLPPLDV</sequence>
<dbReference type="EMBL" id="ML996153">
    <property type="protein sequence ID" value="KAF2734014.1"/>
    <property type="molecule type" value="Genomic_DNA"/>
</dbReference>
<accession>A0A9P4QZL9</accession>
<name>A0A9P4QZL9_9PLEO</name>
<gene>
    <name evidence="1" type="ORF">EJ04DRAFT_254034</name>
</gene>
<evidence type="ECO:0000313" key="1">
    <source>
        <dbReference type="EMBL" id="KAF2734014.1"/>
    </source>
</evidence>
<proteinExistence type="predicted"/>
<dbReference type="AlphaFoldDB" id="A0A9P4QZL9"/>
<protein>
    <submittedName>
        <fullName evidence="1">Uncharacterized protein</fullName>
    </submittedName>
</protein>
<evidence type="ECO:0000313" key="2">
    <source>
        <dbReference type="Proteomes" id="UP000799444"/>
    </source>
</evidence>
<comment type="caution">
    <text evidence="1">The sequence shown here is derived from an EMBL/GenBank/DDBJ whole genome shotgun (WGS) entry which is preliminary data.</text>
</comment>
<reference evidence="1" key="1">
    <citation type="journal article" date="2020" name="Stud. Mycol.">
        <title>101 Dothideomycetes genomes: a test case for predicting lifestyles and emergence of pathogens.</title>
        <authorList>
            <person name="Haridas S."/>
            <person name="Albert R."/>
            <person name="Binder M."/>
            <person name="Bloem J."/>
            <person name="Labutti K."/>
            <person name="Salamov A."/>
            <person name="Andreopoulos B."/>
            <person name="Baker S."/>
            <person name="Barry K."/>
            <person name="Bills G."/>
            <person name="Bluhm B."/>
            <person name="Cannon C."/>
            <person name="Castanera R."/>
            <person name="Culley D."/>
            <person name="Daum C."/>
            <person name="Ezra D."/>
            <person name="Gonzalez J."/>
            <person name="Henrissat B."/>
            <person name="Kuo A."/>
            <person name="Liang C."/>
            <person name="Lipzen A."/>
            <person name="Lutzoni F."/>
            <person name="Magnuson J."/>
            <person name="Mondo S."/>
            <person name="Nolan M."/>
            <person name="Ohm R."/>
            <person name="Pangilinan J."/>
            <person name="Park H.-J."/>
            <person name="Ramirez L."/>
            <person name="Alfaro M."/>
            <person name="Sun H."/>
            <person name="Tritt A."/>
            <person name="Yoshinaga Y."/>
            <person name="Zwiers L.-H."/>
            <person name="Turgeon B."/>
            <person name="Goodwin S."/>
            <person name="Spatafora J."/>
            <person name="Crous P."/>
            <person name="Grigoriev I."/>
        </authorList>
    </citation>
    <scope>NUCLEOTIDE SEQUENCE</scope>
    <source>
        <strain evidence="1">CBS 125425</strain>
    </source>
</reference>
<dbReference type="Proteomes" id="UP000799444">
    <property type="component" value="Unassembled WGS sequence"/>
</dbReference>
<keyword evidence="2" id="KW-1185">Reference proteome</keyword>
<organism evidence="1 2">
    <name type="scientific">Polyplosphaeria fusca</name>
    <dbReference type="NCBI Taxonomy" id="682080"/>
    <lineage>
        <taxon>Eukaryota</taxon>
        <taxon>Fungi</taxon>
        <taxon>Dikarya</taxon>
        <taxon>Ascomycota</taxon>
        <taxon>Pezizomycotina</taxon>
        <taxon>Dothideomycetes</taxon>
        <taxon>Pleosporomycetidae</taxon>
        <taxon>Pleosporales</taxon>
        <taxon>Tetraplosphaeriaceae</taxon>
        <taxon>Polyplosphaeria</taxon>
    </lineage>
</organism>